<organism evidence="3 4">
    <name type="scientific">Corynebacterium cystitidis DSM 20524</name>
    <dbReference type="NCBI Taxonomy" id="1121357"/>
    <lineage>
        <taxon>Bacteria</taxon>
        <taxon>Bacillati</taxon>
        <taxon>Actinomycetota</taxon>
        <taxon>Actinomycetes</taxon>
        <taxon>Mycobacteriales</taxon>
        <taxon>Corynebacteriaceae</taxon>
        <taxon>Corynebacterium</taxon>
    </lineage>
</organism>
<evidence type="ECO:0000313" key="4">
    <source>
        <dbReference type="Proteomes" id="UP000198929"/>
    </source>
</evidence>
<evidence type="ECO:0000256" key="2">
    <source>
        <dbReference type="SAM" id="Phobius"/>
    </source>
</evidence>
<feature type="transmembrane region" description="Helical" evidence="2">
    <location>
        <begin position="41"/>
        <end position="59"/>
    </location>
</feature>
<sequence length="223" mass="25037">MTGVNLGEESLDNEPEKWAEDEVVVRESPQWAETLSKAPEWATTILFMLAGAFLSPIFTAQNFWTWILLALAVVLTSVAGFLTAVRNERENDLSESYTKRLKSEKQALNDEQEEKLRRLDASYMALLEEMALSTFMVAGALKDMRKEALAHSMEIVQKAVLQTVRNRLGPETGVRSCLFVVDPENTTQLKAWRLGEDGRLEPPSTRVFKAGDKTFDLAIAKLV</sequence>
<proteinExistence type="predicted"/>
<accession>A0A1H9WJ68</accession>
<dbReference type="EMBL" id="FOGQ01000023">
    <property type="protein sequence ID" value="SES33503.1"/>
    <property type="molecule type" value="Genomic_DNA"/>
</dbReference>
<keyword evidence="2" id="KW-0812">Transmembrane</keyword>
<protein>
    <submittedName>
        <fullName evidence="3">Uncharacterized protein</fullName>
    </submittedName>
</protein>
<keyword evidence="2" id="KW-0472">Membrane</keyword>
<dbReference type="RefSeq" id="WP_092261040.1">
    <property type="nucleotide sequence ID" value="NZ_CP047199.1"/>
</dbReference>
<feature type="coiled-coil region" evidence="1">
    <location>
        <begin position="94"/>
        <end position="129"/>
    </location>
</feature>
<evidence type="ECO:0000313" key="3">
    <source>
        <dbReference type="EMBL" id="SES33503.1"/>
    </source>
</evidence>
<keyword evidence="1" id="KW-0175">Coiled coil</keyword>
<keyword evidence="2" id="KW-1133">Transmembrane helix</keyword>
<feature type="transmembrane region" description="Helical" evidence="2">
    <location>
        <begin position="66"/>
        <end position="85"/>
    </location>
</feature>
<dbReference type="Proteomes" id="UP000198929">
    <property type="component" value="Unassembled WGS sequence"/>
</dbReference>
<keyword evidence="4" id="KW-1185">Reference proteome</keyword>
<evidence type="ECO:0000256" key="1">
    <source>
        <dbReference type="SAM" id="Coils"/>
    </source>
</evidence>
<name>A0A1H9WJ68_9CORY</name>
<dbReference type="AlphaFoldDB" id="A0A1H9WJ68"/>
<reference evidence="4" key="1">
    <citation type="submission" date="2016-10" db="EMBL/GenBank/DDBJ databases">
        <authorList>
            <person name="Varghese N."/>
            <person name="Submissions S."/>
        </authorList>
    </citation>
    <scope>NUCLEOTIDE SEQUENCE [LARGE SCALE GENOMIC DNA]</scope>
    <source>
        <strain evidence="4">DSM 20524</strain>
    </source>
</reference>
<gene>
    <name evidence="3" type="ORF">SAMN05661109_02744</name>
</gene>